<name>A0A0G1EUX3_9BACT</name>
<dbReference type="InterPro" id="IPR011856">
    <property type="entry name" value="tRNA_endonuc-like_dom_sf"/>
</dbReference>
<protein>
    <submittedName>
        <fullName evidence="3">Restriction endonuclease</fullName>
    </submittedName>
</protein>
<keyword evidence="1" id="KW-0472">Membrane</keyword>
<evidence type="ECO:0000256" key="1">
    <source>
        <dbReference type="SAM" id="Phobius"/>
    </source>
</evidence>
<dbReference type="PANTHER" id="PTHR30015:SF7">
    <property type="entry name" value="TYPE IV METHYL-DIRECTED RESTRICTION ENZYME ECOKMRR"/>
    <property type="match status" value="1"/>
</dbReference>
<evidence type="ECO:0000313" key="3">
    <source>
        <dbReference type="EMBL" id="KKS86836.1"/>
    </source>
</evidence>
<keyword evidence="3" id="KW-0540">Nuclease</keyword>
<reference evidence="3 4" key="1">
    <citation type="journal article" date="2015" name="Nature">
        <title>rRNA introns, odd ribosomes, and small enigmatic genomes across a large radiation of phyla.</title>
        <authorList>
            <person name="Brown C.T."/>
            <person name="Hug L.A."/>
            <person name="Thomas B.C."/>
            <person name="Sharon I."/>
            <person name="Castelle C.J."/>
            <person name="Singh A."/>
            <person name="Wilkins M.J."/>
            <person name="Williams K.H."/>
            <person name="Banfield J.F."/>
        </authorList>
    </citation>
    <scope>NUCLEOTIDE SEQUENCE [LARGE SCALE GENOMIC DNA]</scope>
</reference>
<dbReference type="GO" id="GO:0015666">
    <property type="term" value="F:restriction endodeoxyribonuclease activity"/>
    <property type="evidence" value="ECO:0007669"/>
    <property type="project" value="TreeGrafter"/>
</dbReference>
<dbReference type="PANTHER" id="PTHR30015">
    <property type="entry name" value="MRR RESTRICTION SYSTEM PROTEIN"/>
    <property type="match status" value="1"/>
</dbReference>
<dbReference type="Proteomes" id="UP000034050">
    <property type="component" value="Unassembled WGS sequence"/>
</dbReference>
<keyword evidence="3" id="KW-0255">Endonuclease</keyword>
<dbReference type="PATRIC" id="fig|1618446.3.peg.697"/>
<proteinExistence type="predicted"/>
<evidence type="ECO:0000313" key="4">
    <source>
        <dbReference type="Proteomes" id="UP000034050"/>
    </source>
</evidence>
<feature type="transmembrane region" description="Helical" evidence="1">
    <location>
        <begin position="33"/>
        <end position="52"/>
    </location>
</feature>
<accession>A0A0G1EUX3</accession>
<gene>
    <name evidence="3" type="ORF">UV61_C0006G0037</name>
</gene>
<dbReference type="Pfam" id="PF04471">
    <property type="entry name" value="Mrr_cat"/>
    <property type="match status" value="1"/>
</dbReference>
<evidence type="ECO:0000259" key="2">
    <source>
        <dbReference type="Pfam" id="PF04471"/>
    </source>
</evidence>
<dbReference type="InterPro" id="IPR011335">
    <property type="entry name" value="Restrct_endonuc-II-like"/>
</dbReference>
<dbReference type="InterPro" id="IPR007560">
    <property type="entry name" value="Restrct_endonuc_IV_Mrr"/>
</dbReference>
<dbReference type="SUPFAM" id="SSF52980">
    <property type="entry name" value="Restriction endonuclease-like"/>
    <property type="match status" value="1"/>
</dbReference>
<dbReference type="Gene3D" id="3.40.1350.10">
    <property type="match status" value="1"/>
</dbReference>
<feature type="domain" description="Restriction endonuclease type IV Mrr" evidence="2">
    <location>
        <begin position="255"/>
        <end position="368"/>
    </location>
</feature>
<comment type="caution">
    <text evidence="3">The sequence shown here is derived from an EMBL/GenBank/DDBJ whole genome shotgun (WGS) entry which is preliminary data.</text>
</comment>
<dbReference type="EMBL" id="LCFD01000006">
    <property type="protein sequence ID" value="KKS86836.1"/>
    <property type="molecule type" value="Genomic_DNA"/>
</dbReference>
<keyword evidence="3" id="KW-0378">Hydrolase</keyword>
<organism evidence="3 4">
    <name type="scientific">Candidatus Gottesmanbacteria bacterium GW2011_GWB1_43_11</name>
    <dbReference type="NCBI Taxonomy" id="1618446"/>
    <lineage>
        <taxon>Bacteria</taxon>
        <taxon>Candidatus Gottesmaniibacteriota</taxon>
    </lineage>
</organism>
<sequence>MASKHYSEDNLYKLVSNYIVPGYFDRFISYNSYISIIFLPITIPLSLIESIFSGAELKEKRNVAIDKIKKGDEEALTKLFLYIFNESIKFKSNFNASIAINAKLKINNPQALTVNINLPPKDFIPKNKYKILKSGEKSYSEKSRTQINEEYKDLITLICYRILHALISYLPSIHKIYLNGYAETIHKTKGHRFNACLLSCVVDIDEYDQIIVENLEPEAILSNFNLRFNYDRDYEISETTPHLYDESVVDRLIDLDTINPFTFEELISSLLNKMGLVAVTTQHSYDGGIDVIAENSNPIIGGRFVIQCKRYQNVVPVDIIRDLYGAMTHERASKGILITTSDFSNECVKFAQGKPIELINRKKLTQLLEDNKYKVAQKI</sequence>
<dbReference type="InterPro" id="IPR052906">
    <property type="entry name" value="Type_IV_Methyl-Rstrct_Enzyme"/>
</dbReference>
<keyword evidence="1" id="KW-0812">Transmembrane</keyword>
<dbReference type="STRING" id="1618446.UV61_C0006G0037"/>
<dbReference type="AlphaFoldDB" id="A0A0G1EUX3"/>
<dbReference type="GO" id="GO:0003677">
    <property type="term" value="F:DNA binding"/>
    <property type="evidence" value="ECO:0007669"/>
    <property type="project" value="InterPro"/>
</dbReference>
<dbReference type="GO" id="GO:0009307">
    <property type="term" value="P:DNA restriction-modification system"/>
    <property type="evidence" value="ECO:0007669"/>
    <property type="project" value="InterPro"/>
</dbReference>
<keyword evidence="1" id="KW-1133">Transmembrane helix</keyword>